<dbReference type="Gene3D" id="3.30.50.10">
    <property type="entry name" value="Erythroid Transcription Factor GATA-1, subunit A"/>
    <property type="match status" value="1"/>
</dbReference>
<evidence type="ECO:0000259" key="4">
    <source>
        <dbReference type="PROSITE" id="PS50114"/>
    </source>
</evidence>
<dbReference type="PANTHER" id="PTHR47341:SF1">
    <property type="entry name" value="GATA-TYPE ZINC FINGER PROTEIN 1"/>
    <property type="match status" value="1"/>
</dbReference>
<protein>
    <recommendedName>
        <fullName evidence="4">GATA-type domain-containing protein</fullName>
    </recommendedName>
</protein>
<feature type="domain" description="GATA-type" evidence="4">
    <location>
        <begin position="246"/>
        <end position="281"/>
    </location>
</feature>
<dbReference type="GO" id="GO:0008270">
    <property type="term" value="F:zinc ion binding"/>
    <property type="evidence" value="ECO:0007669"/>
    <property type="project" value="UniProtKB-KW"/>
</dbReference>
<keyword evidence="2" id="KW-0863">Zinc-finger</keyword>
<name>A0A7M5X5A5_9CNID</name>
<keyword evidence="2" id="KW-0479">Metal-binding</keyword>
<dbReference type="InterPro" id="IPR000679">
    <property type="entry name" value="Znf_GATA"/>
</dbReference>
<dbReference type="OrthoDB" id="5989033at2759"/>
<dbReference type="PANTHER" id="PTHR47341">
    <property type="entry name" value="GATA-TYPE ZINC FINGER PROTEIN 1"/>
    <property type="match status" value="1"/>
</dbReference>
<sequence>MDASPIPFDAEKHEISLNDVMDIENPCAESSFLDDCLSDMEIELLNKSAEANRKKWDKDYSEGSVQKKHKSKDTKSTDVSPKKKSSTSFSVSKTETPVQSNTRSSSCPRDRSPLKLPSELEDQEKPTKFIKTLPLFNSRRILKPISCRFRRYSSMIEIVTRTSTPSFRKAQERFSRTEPRNKRKVNPRDLFDEIDKYDEPSSSKKARKAINTSPTSLPPPVQRLPLFKPMTEMRCYGDAELGVQPLPSSKECKSCCTSETLMWRDTEDGIPLCNACGIRWRKYRYRCTECWYVPMQDELKRLNCGSCGKYDTFKRFKPFKRHKTSFL</sequence>
<dbReference type="SMART" id="SM00401">
    <property type="entry name" value="ZnF_GATA"/>
    <property type="match status" value="1"/>
</dbReference>
<dbReference type="PROSITE" id="PS50114">
    <property type="entry name" value="GATA_ZN_FINGER_2"/>
    <property type="match status" value="1"/>
</dbReference>
<feature type="compositionally biased region" description="Basic and acidic residues" evidence="3">
    <location>
        <begin position="169"/>
        <end position="202"/>
    </location>
</feature>
<dbReference type="InterPro" id="IPR053116">
    <property type="entry name" value="GATA-type_Znf_Regulator"/>
</dbReference>
<keyword evidence="1" id="KW-0539">Nucleus</keyword>
<dbReference type="GO" id="GO:0043565">
    <property type="term" value="F:sequence-specific DNA binding"/>
    <property type="evidence" value="ECO:0007669"/>
    <property type="project" value="InterPro"/>
</dbReference>
<dbReference type="InterPro" id="IPR013088">
    <property type="entry name" value="Znf_NHR/GATA"/>
</dbReference>
<evidence type="ECO:0000313" key="5">
    <source>
        <dbReference type="EnsemblMetazoa" id="CLYHEMP018039.1"/>
    </source>
</evidence>
<feature type="region of interest" description="Disordered" evidence="3">
    <location>
        <begin position="53"/>
        <end position="123"/>
    </location>
</feature>
<accession>A0A7M5X5A5</accession>
<feature type="compositionally biased region" description="Polar residues" evidence="3">
    <location>
        <begin position="95"/>
        <end position="107"/>
    </location>
</feature>
<keyword evidence="2" id="KW-0862">Zinc</keyword>
<dbReference type="GO" id="GO:0006357">
    <property type="term" value="P:regulation of transcription by RNA polymerase II"/>
    <property type="evidence" value="ECO:0007669"/>
    <property type="project" value="TreeGrafter"/>
</dbReference>
<organism evidence="5 6">
    <name type="scientific">Clytia hemisphaerica</name>
    <dbReference type="NCBI Taxonomy" id="252671"/>
    <lineage>
        <taxon>Eukaryota</taxon>
        <taxon>Metazoa</taxon>
        <taxon>Cnidaria</taxon>
        <taxon>Hydrozoa</taxon>
        <taxon>Hydroidolina</taxon>
        <taxon>Leptothecata</taxon>
        <taxon>Obeliida</taxon>
        <taxon>Clytiidae</taxon>
        <taxon>Clytia</taxon>
    </lineage>
</organism>
<feature type="region of interest" description="Disordered" evidence="3">
    <location>
        <begin position="166"/>
        <end position="223"/>
    </location>
</feature>
<dbReference type="SUPFAM" id="SSF57716">
    <property type="entry name" value="Glucocorticoid receptor-like (DNA-binding domain)"/>
    <property type="match status" value="1"/>
</dbReference>
<reference evidence="5" key="1">
    <citation type="submission" date="2021-01" db="UniProtKB">
        <authorList>
            <consortium name="EnsemblMetazoa"/>
        </authorList>
    </citation>
    <scope>IDENTIFICATION</scope>
</reference>
<dbReference type="CDD" id="cd00202">
    <property type="entry name" value="ZnF_GATA"/>
    <property type="match status" value="1"/>
</dbReference>
<keyword evidence="6" id="KW-1185">Reference proteome</keyword>
<evidence type="ECO:0000256" key="1">
    <source>
        <dbReference type="ARBA" id="ARBA00023242"/>
    </source>
</evidence>
<dbReference type="Proteomes" id="UP000594262">
    <property type="component" value="Unplaced"/>
</dbReference>
<proteinExistence type="predicted"/>
<dbReference type="GO" id="GO:0007283">
    <property type="term" value="P:spermatogenesis"/>
    <property type="evidence" value="ECO:0007669"/>
    <property type="project" value="TreeGrafter"/>
</dbReference>
<evidence type="ECO:0000256" key="2">
    <source>
        <dbReference type="PROSITE-ProRule" id="PRU00094"/>
    </source>
</evidence>
<dbReference type="GO" id="GO:0005634">
    <property type="term" value="C:nucleus"/>
    <property type="evidence" value="ECO:0007669"/>
    <property type="project" value="TreeGrafter"/>
</dbReference>
<dbReference type="GO" id="GO:0048599">
    <property type="term" value="P:oocyte development"/>
    <property type="evidence" value="ECO:0007669"/>
    <property type="project" value="TreeGrafter"/>
</dbReference>
<evidence type="ECO:0000313" key="6">
    <source>
        <dbReference type="Proteomes" id="UP000594262"/>
    </source>
</evidence>
<dbReference type="AlphaFoldDB" id="A0A7M5X5A5"/>
<dbReference type="EnsemblMetazoa" id="CLYHEMT018039.1">
    <property type="protein sequence ID" value="CLYHEMP018039.1"/>
    <property type="gene ID" value="CLYHEMG018039"/>
</dbReference>
<evidence type="ECO:0000256" key="3">
    <source>
        <dbReference type="SAM" id="MobiDB-lite"/>
    </source>
</evidence>
<dbReference type="Pfam" id="PF00320">
    <property type="entry name" value="GATA"/>
    <property type="match status" value="1"/>
</dbReference>